<keyword evidence="3" id="KW-1185">Reference proteome</keyword>
<accession>A0A9P0CXS7</accession>
<proteinExistence type="predicted"/>
<reference evidence="2" key="1">
    <citation type="submission" date="2022-01" db="EMBL/GenBank/DDBJ databases">
        <authorList>
            <person name="King R."/>
        </authorList>
    </citation>
    <scope>NUCLEOTIDE SEQUENCE</scope>
</reference>
<evidence type="ECO:0000256" key="1">
    <source>
        <dbReference type="SAM" id="MobiDB-lite"/>
    </source>
</evidence>
<evidence type="ECO:0008006" key="4">
    <source>
        <dbReference type="Google" id="ProtNLM"/>
    </source>
</evidence>
<gene>
    <name evidence="2" type="ORF">PSYICH_LOCUS8480</name>
</gene>
<feature type="compositionally biased region" description="Polar residues" evidence="1">
    <location>
        <begin position="362"/>
        <end position="376"/>
    </location>
</feature>
<protein>
    <recommendedName>
        <fullName evidence="4">CCHC-type domain-containing protein</fullName>
    </recommendedName>
</protein>
<organism evidence="2 3">
    <name type="scientific">Psylliodes chrysocephalus</name>
    <dbReference type="NCBI Taxonomy" id="3402493"/>
    <lineage>
        <taxon>Eukaryota</taxon>
        <taxon>Metazoa</taxon>
        <taxon>Ecdysozoa</taxon>
        <taxon>Arthropoda</taxon>
        <taxon>Hexapoda</taxon>
        <taxon>Insecta</taxon>
        <taxon>Pterygota</taxon>
        <taxon>Neoptera</taxon>
        <taxon>Endopterygota</taxon>
        <taxon>Coleoptera</taxon>
        <taxon>Polyphaga</taxon>
        <taxon>Cucujiformia</taxon>
        <taxon>Chrysomeloidea</taxon>
        <taxon>Chrysomelidae</taxon>
        <taxon>Galerucinae</taxon>
        <taxon>Alticini</taxon>
        <taxon>Psylliodes</taxon>
    </lineage>
</organism>
<evidence type="ECO:0000313" key="2">
    <source>
        <dbReference type="EMBL" id="CAH1107740.1"/>
    </source>
</evidence>
<name>A0A9P0CXS7_9CUCU</name>
<feature type="region of interest" description="Disordered" evidence="1">
    <location>
        <begin position="332"/>
        <end position="414"/>
    </location>
</feature>
<dbReference type="OrthoDB" id="6776451at2759"/>
<feature type="region of interest" description="Disordered" evidence="1">
    <location>
        <begin position="1"/>
        <end position="29"/>
    </location>
</feature>
<sequence length="414" mass="45961">MDTLNSNKPNLDLGAGSKANVTQHQTITNQETMGPAPRFLIVKRKEGDFNNTNPFLIQKFIYGKVGEVKNLKKIKDGLLIETKSAAQSKVIVGMKKFLEYDIEVLPHNRLNYAKGVINCRDLLNCTEQEILDEIKDQGILEVRRIKSKQNGILVDTPNHIVTFNSTNLPKEVRVAFYQLKVRPYIPSPLRCFRCQRFGHTAIKCTKDQVCVCGKPIHTGNPCSPPVSCINCQGSHAATSKDCPIFKQEVAIQEVKIKENLSYFEAKKKVVINTPKPNFSYAKASASSSIPPPQTFKPQDLIKDLIPVLINALKSNFTIVPISHSSSIPLSSNLSNMLPPKEPSQESNLSQMSKRGRSDSSDLDSNFSETSCKSQTTTKRKKKGWPKGMPRKGSVESDIGNEILKHLPLGGSESQ</sequence>
<dbReference type="Proteomes" id="UP001153636">
    <property type="component" value="Chromosome 3"/>
</dbReference>
<dbReference type="AlphaFoldDB" id="A0A9P0CXS7"/>
<dbReference type="EMBL" id="OV651815">
    <property type="protein sequence ID" value="CAH1107740.1"/>
    <property type="molecule type" value="Genomic_DNA"/>
</dbReference>
<feature type="compositionally biased region" description="Polar residues" evidence="1">
    <location>
        <begin position="19"/>
        <end position="29"/>
    </location>
</feature>
<evidence type="ECO:0000313" key="3">
    <source>
        <dbReference type="Proteomes" id="UP001153636"/>
    </source>
</evidence>